<evidence type="ECO:0000256" key="11">
    <source>
        <dbReference type="ARBA" id="ARBA00023204"/>
    </source>
</evidence>
<feature type="active site" evidence="13">
    <location>
        <position position="83"/>
    </location>
</feature>
<evidence type="ECO:0000313" key="16">
    <source>
        <dbReference type="Proteomes" id="UP000054172"/>
    </source>
</evidence>
<dbReference type="GO" id="GO:0000287">
    <property type="term" value="F:magnesium ion binding"/>
    <property type="evidence" value="ECO:0007669"/>
    <property type="project" value="UniProtKB-UniRule"/>
</dbReference>
<dbReference type="AlphaFoldDB" id="A0A0Q4B9S8"/>
<dbReference type="GO" id="GO:0008821">
    <property type="term" value="F:crossover junction DNA endonuclease activity"/>
    <property type="evidence" value="ECO:0007669"/>
    <property type="project" value="UniProtKB-UniRule"/>
</dbReference>
<dbReference type="GO" id="GO:0006281">
    <property type="term" value="P:DNA repair"/>
    <property type="evidence" value="ECO:0007669"/>
    <property type="project" value="UniProtKB-UniRule"/>
</dbReference>
<dbReference type="Proteomes" id="UP000054172">
    <property type="component" value="Unassembled WGS sequence"/>
</dbReference>
<evidence type="ECO:0000256" key="12">
    <source>
        <dbReference type="ARBA" id="ARBA00029354"/>
    </source>
</evidence>
<dbReference type="PROSITE" id="PS01321">
    <property type="entry name" value="RUVC"/>
    <property type="match status" value="1"/>
</dbReference>
<evidence type="ECO:0000256" key="10">
    <source>
        <dbReference type="ARBA" id="ARBA00023172"/>
    </source>
</evidence>
<feature type="binding site" evidence="13">
    <location>
        <position position="158"/>
    </location>
    <ligand>
        <name>Mg(2+)</name>
        <dbReference type="ChEBI" id="CHEBI:18420"/>
        <label>1</label>
    </ligand>
</feature>
<keyword evidence="11 13" id="KW-0234">DNA repair</keyword>
<dbReference type="GO" id="GO:0006310">
    <property type="term" value="P:DNA recombination"/>
    <property type="evidence" value="ECO:0007669"/>
    <property type="project" value="UniProtKB-UniRule"/>
</dbReference>
<evidence type="ECO:0000256" key="5">
    <source>
        <dbReference type="ARBA" id="ARBA00022759"/>
    </source>
</evidence>
<comment type="subunit">
    <text evidence="13">Homodimer which binds Holliday junction (HJ) DNA. The HJ becomes 2-fold symmetrical on binding to RuvC with unstacked arms; it has a different conformation from HJ DNA in complex with RuvA. In the full resolvosome a probable DNA-RuvA(4)-RuvB(12)-RuvC(2) complex forms which resolves the HJ.</text>
</comment>
<proteinExistence type="inferred from homology"/>
<dbReference type="PANTHER" id="PTHR30194">
    <property type="entry name" value="CROSSOVER JUNCTION ENDODEOXYRIBONUCLEASE RUVC"/>
    <property type="match status" value="1"/>
</dbReference>
<evidence type="ECO:0000256" key="4">
    <source>
        <dbReference type="ARBA" id="ARBA00022723"/>
    </source>
</evidence>
<keyword evidence="9 13" id="KW-0238">DNA-binding</keyword>
<dbReference type="PANTHER" id="PTHR30194:SF3">
    <property type="entry name" value="CROSSOVER JUNCTION ENDODEOXYRIBONUCLEASE RUVC"/>
    <property type="match status" value="1"/>
</dbReference>
<comment type="function">
    <text evidence="13">The RuvA-RuvB-RuvC complex processes Holliday junction (HJ) DNA during genetic recombination and DNA repair. Endonuclease that resolves HJ intermediates. Cleaves cruciform DNA by making single-stranded nicks across the HJ at symmetrical positions within the homologous arms, yielding a 5'-phosphate and a 3'-hydroxyl group; requires a central core of homology in the junction. The consensus cleavage sequence is 5'-(A/T)TT(C/G)-3'. Cleavage occurs on the 3'-side of the TT dinucleotide at the point of strand exchange. HJ branch migration catalyzed by RuvA-RuvB allows RuvC to scan DNA until it finds its consensus sequence, where it cleaves and resolves the cruciform DNA.</text>
</comment>
<dbReference type="EMBL" id="LIIK01000014">
    <property type="protein sequence ID" value="KQM09025.1"/>
    <property type="molecule type" value="Genomic_DNA"/>
</dbReference>
<keyword evidence="3 13" id="KW-0540">Nuclease</keyword>
<feature type="binding site" evidence="13">
    <location>
        <position position="83"/>
    </location>
    <ligand>
        <name>Mg(2+)</name>
        <dbReference type="ChEBI" id="CHEBI:18420"/>
        <label>2</label>
    </ligand>
</feature>
<evidence type="ECO:0000256" key="7">
    <source>
        <dbReference type="ARBA" id="ARBA00022801"/>
    </source>
</evidence>
<evidence type="ECO:0000256" key="8">
    <source>
        <dbReference type="ARBA" id="ARBA00022842"/>
    </source>
</evidence>
<dbReference type="PRINTS" id="PR00696">
    <property type="entry name" value="RSOLVASERUVC"/>
</dbReference>
<comment type="caution">
    <text evidence="15">The sequence shown here is derived from an EMBL/GenBank/DDBJ whole genome shotgun (WGS) entry which is preliminary data.</text>
</comment>
<keyword evidence="8 13" id="KW-0460">Magnesium</keyword>
<feature type="binding site" evidence="13">
    <location>
        <position position="22"/>
    </location>
    <ligand>
        <name>Mg(2+)</name>
        <dbReference type="ChEBI" id="CHEBI:18420"/>
        <label>1</label>
    </ligand>
</feature>
<keyword evidence="5 13" id="KW-0255">Endonuclease</keyword>
<reference evidence="15" key="1">
    <citation type="submission" date="2015-08" db="EMBL/GenBank/DDBJ databases">
        <title>Candidatus Bacteriodes Periocalifornicus.</title>
        <authorList>
            <person name="McLean J.S."/>
            <person name="Kelley S."/>
        </authorList>
    </citation>
    <scope>NUCLEOTIDE SEQUENCE [LARGE SCALE GENOMIC DNA]</scope>
    <source>
        <strain evidence="15">12B</strain>
    </source>
</reference>
<dbReference type="PATRIC" id="fig|1702214.3.peg.1503"/>
<gene>
    <name evidence="13" type="primary">ruvC</name>
    <name evidence="15" type="ORF">AL399_03990</name>
</gene>
<dbReference type="GO" id="GO:0005737">
    <property type="term" value="C:cytoplasm"/>
    <property type="evidence" value="ECO:0007669"/>
    <property type="project" value="UniProtKB-SubCell"/>
</dbReference>
<dbReference type="GO" id="GO:0048476">
    <property type="term" value="C:Holliday junction resolvase complex"/>
    <property type="evidence" value="ECO:0007669"/>
    <property type="project" value="UniProtKB-UniRule"/>
</dbReference>
<comment type="subcellular location">
    <subcellularLocation>
        <location evidence="13">Cytoplasm</location>
    </subcellularLocation>
</comment>
<keyword evidence="4 13" id="KW-0479">Metal-binding</keyword>
<dbReference type="FunFam" id="3.30.420.10:FF:000002">
    <property type="entry name" value="Crossover junction endodeoxyribonuclease RuvC"/>
    <property type="match status" value="1"/>
</dbReference>
<feature type="active site" evidence="13">
    <location>
        <position position="22"/>
    </location>
</feature>
<evidence type="ECO:0000256" key="2">
    <source>
        <dbReference type="ARBA" id="ARBA00022490"/>
    </source>
</evidence>
<feature type="active site" evidence="13">
    <location>
        <position position="158"/>
    </location>
</feature>
<dbReference type="CDD" id="cd16962">
    <property type="entry name" value="RuvC"/>
    <property type="match status" value="1"/>
</dbReference>
<dbReference type="NCBIfam" id="TIGR00228">
    <property type="entry name" value="ruvC"/>
    <property type="match status" value="1"/>
</dbReference>
<evidence type="ECO:0000256" key="13">
    <source>
        <dbReference type="HAMAP-Rule" id="MF_00034"/>
    </source>
</evidence>
<protein>
    <recommendedName>
        <fullName evidence="13 14">Crossover junction endodeoxyribonuclease RuvC</fullName>
        <ecNumber evidence="13 14">3.1.21.10</ecNumber>
    </recommendedName>
    <alternativeName>
        <fullName evidence="13">Holliday junction nuclease RuvC</fullName>
    </alternativeName>
    <alternativeName>
        <fullName evidence="13">Holliday junction resolvase RuvC</fullName>
    </alternativeName>
</protein>
<dbReference type="STRING" id="1702214.AL399_03990"/>
<comment type="similarity">
    <text evidence="1 13">Belongs to the RuvC family.</text>
</comment>
<name>A0A0Q4B9S8_9BACT</name>
<keyword evidence="7 13" id="KW-0378">Hydrolase</keyword>
<keyword evidence="6 13" id="KW-0227">DNA damage</keyword>
<evidence type="ECO:0000256" key="3">
    <source>
        <dbReference type="ARBA" id="ARBA00022722"/>
    </source>
</evidence>
<sequence length="196" mass="21101">MPTLEIVNSESLKGGRRIMGIDPGTQVMGYGVVQEDAQRQLHLVVAGAVSLVKVGDPYQRLCEIYRTVQALTGRFSPGEVAIEAPFFGKNAQSMLKLGRAQGVAIAAIIGAGYPIFEYAPRRIKQAITGKGAATKEQVAYLLQQIFVGQPLEELRYQDATDGLAVAVCHALQSSVPATGRGSSWEAFARQNPDRVK</sequence>
<comment type="cofactor">
    <cofactor evidence="13">
        <name>Mg(2+)</name>
        <dbReference type="ChEBI" id="CHEBI:18420"/>
    </cofactor>
    <text evidence="13">Binds 2 Mg(2+) ion per subunit.</text>
</comment>
<dbReference type="Gene3D" id="3.30.420.10">
    <property type="entry name" value="Ribonuclease H-like superfamily/Ribonuclease H"/>
    <property type="match status" value="1"/>
</dbReference>
<dbReference type="Pfam" id="PF02075">
    <property type="entry name" value="RuvC"/>
    <property type="match status" value="1"/>
</dbReference>
<dbReference type="GO" id="GO:0003677">
    <property type="term" value="F:DNA binding"/>
    <property type="evidence" value="ECO:0007669"/>
    <property type="project" value="UniProtKB-KW"/>
</dbReference>
<dbReference type="InterPro" id="IPR002176">
    <property type="entry name" value="X-over_junc_endoDNase_RuvC"/>
</dbReference>
<dbReference type="InterPro" id="IPR036397">
    <property type="entry name" value="RNaseH_sf"/>
</dbReference>
<keyword evidence="2 13" id="KW-0963">Cytoplasm</keyword>
<comment type="catalytic activity">
    <reaction evidence="12 13">
        <text>Endonucleolytic cleavage at a junction such as a reciprocal single-stranded crossover between two homologous DNA duplexes (Holliday junction).</text>
        <dbReference type="EC" id="3.1.21.10"/>
    </reaction>
</comment>
<evidence type="ECO:0000256" key="6">
    <source>
        <dbReference type="ARBA" id="ARBA00022763"/>
    </source>
</evidence>
<evidence type="ECO:0000256" key="14">
    <source>
        <dbReference type="NCBIfam" id="TIGR00228"/>
    </source>
</evidence>
<keyword evidence="16" id="KW-1185">Reference proteome</keyword>
<accession>A0A0Q4B9S8</accession>
<keyword evidence="10 13" id="KW-0233">DNA recombination</keyword>
<dbReference type="InterPro" id="IPR012337">
    <property type="entry name" value="RNaseH-like_sf"/>
</dbReference>
<evidence type="ECO:0000256" key="1">
    <source>
        <dbReference type="ARBA" id="ARBA00009518"/>
    </source>
</evidence>
<dbReference type="EC" id="3.1.21.10" evidence="13 14"/>
<evidence type="ECO:0000256" key="9">
    <source>
        <dbReference type="ARBA" id="ARBA00023125"/>
    </source>
</evidence>
<evidence type="ECO:0000313" key="15">
    <source>
        <dbReference type="EMBL" id="KQM09025.1"/>
    </source>
</evidence>
<dbReference type="InterPro" id="IPR020563">
    <property type="entry name" value="X-over_junc_endoDNase_Mg_BS"/>
</dbReference>
<organism evidence="15 16">
    <name type="scientific">Candidatus [Bacteroides] periocalifornicus</name>
    <dbReference type="NCBI Taxonomy" id="1702214"/>
    <lineage>
        <taxon>Bacteria</taxon>
        <taxon>Pseudomonadati</taxon>
        <taxon>Bacteroidota</taxon>
    </lineage>
</organism>
<dbReference type="HAMAP" id="MF_00034">
    <property type="entry name" value="RuvC"/>
    <property type="match status" value="1"/>
</dbReference>
<dbReference type="SUPFAM" id="SSF53098">
    <property type="entry name" value="Ribonuclease H-like"/>
    <property type="match status" value="1"/>
</dbReference>